<dbReference type="EMBL" id="JBEZFP010000211">
    <property type="protein sequence ID" value="MEU8139898.1"/>
    <property type="molecule type" value="Genomic_DNA"/>
</dbReference>
<dbReference type="PRINTS" id="PR00133">
    <property type="entry name" value="GLHYDRLASE3"/>
</dbReference>
<protein>
    <submittedName>
        <fullName evidence="4">Glycoside hydrolase family 3 N-terminal domain-containing protein</fullName>
    </submittedName>
</protein>
<dbReference type="Gene3D" id="3.20.20.300">
    <property type="entry name" value="Glycoside hydrolase, family 3, N-terminal domain"/>
    <property type="match status" value="1"/>
</dbReference>
<keyword evidence="5" id="KW-1185">Reference proteome</keyword>
<dbReference type="InterPro" id="IPR013783">
    <property type="entry name" value="Ig-like_fold"/>
</dbReference>
<evidence type="ECO:0000313" key="5">
    <source>
        <dbReference type="Proteomes" id="UP001551482"/>
    </source>
</evidence>
<evidence type="ECO:0000256" key="1">
    <source>
        <dbReference type="ARBA" id="ARBA00005336"/>
    </source>
</evidence>
<dbReference type="Pfam" id="PF14310">
    <property type="entry name" value="Fn3-like"/>
    <property type="match status" value="1"/>
</dbReference>
<dbReference type="SUPFAM" id="SSF51445">
    <property type="entry name" value="(Trans)glycosidases"/>
    <property type="match status" value="1"/>
</dbReference>
<proteinExistence type="inferred from homology"/>
<dbReference type="InterPro" id="IPR001764">
    <property type="entry name" value="Glyco_hydro_3_N"/>
</dbReference>
<dbReference type="PANTHER" id="PTHR42715:SF10">
    <property type="entry name" value="BETA-GLUCOSIDASE"/>
    <property type="match status" value="1"/>
</dbReference>
<dbReference type="RefSeq" id="WP_358364440.1">
    <property type="nucleotide sequence ID" value="NZ_JBEZFP010000211.1"/>
</dbReference>
<dbReference type="Pfam" id="PF01915">
    <property type="entry name" value="Glyco_hydro_3_C"/>
    <property type="match status" value="1"/>
</dbReference>
<dbReference type="InterPro" id="IPR050288">
    <property type="entry name" value="Cellulose_deg_GH3"/>
</dbReference>
<dbReference type="PANTHER" id="PTHR42715">
    <property type="entry name" value="BETA-GLUCOSIDASE"/>
    <property type="match status" value="1"/>
</dbReference>
<dbReference type="InterPro" id="IPR026891">
    <property type="entry name" value="Fn3-like"/>
</dbReference>
<sequence>MPKSVGDLLRRMSLDEKVAQLSGPAYEQLAVLAMGNPDDPAEALAKGLPQLAPHGVGHLAMVGGLCPDLDALPGFIARIQEAVMGAGRFPIPALVHLEALNGVVHPGAPTYPTAIAQAATWNPALVGRMATVTRERLRFLGVRLALSPVLDITRDPRWGRGHETYGEDPDLAAAFGVAFVRGMQGDDLRGGVAACGKHFIAYATPQAGLNCAGTLVGPRTLREQYARPFEAAIREAGLATVMNSYSEIDGMPVAADPGMLDTLLRRELGFTGTVVSDYSSLDHLATRFGLAADADEAGSLAITSGMDVEFPEFRTFARLGDLVREGRLDEGIVDRAARRVLDLKADLGLLDHVLDRGVAVTAPEPADVADLAEELALSRAMAVEAVTLLQNDGVLPIPPTTRRVAVVGELGAQIRVHYGAYSGVALQELNVSVVEAWLHAAQTGEPFQTGGLDDTQGMRAIPTPDFPHRFEDMARQLETHAVSIGDALERVVGGATEVVRASFGGPEGTSADDLARAVQAVDGTDVAIVVVGERTGWVGPVTAGEQVDRQDLRLPGDQEALVEAVAAMGVPTVVVVASGRPLLLDRVSRCADAVLWAPLLGPAAGLAVADVLVGNTAPAGRLPVTFPASLGQVPIFHGSRAGSGYDKPGGADGPTYIDGPSRPLFPFGHGLTYTEFAYGDAVADAAEVRAGEDLSVRVDITNTGDRLAEEVVQLYARDVVASTVRPVRQLLAFARVQVPAGETRRVRLSAPVNALALIDPADRLVVEPGTIDLMVGSSSADIRARTSVVVTGETAEIPRAGRFLGNSEEIRPH</sequence>
<feature type="domain" description="Fibronectin type III-like" evidence="3">
    <location>
        <begin position="710"/>
        <end position="779"/>
    </location>
</feature>
<evidence type="ECO:0000313" key="4">
    <source>
        <dbReference type="EMBL" id="MEU8139898.1"/>
    </source>
</evidence>
<evidence type="ECO:0000259" key="3">
    <source>
        <dbReference type="SMART" id="SM01217"/>
    </source>
</evidence>
<dbReference type="SUPFAM" id="SSF52279">
    <property type="entry name" value="Beta-D-glucan exohydrolase, C-terminal domain"/>
    <property type="match status" value="1"/>
</dbReference>
<dbReference type="InterPro" id="IPR036962">
    <property type="entry name" value="Glyco_hydro_3_N_sf"/>
</dbReference>
<dbReference type="Gene3D" id="3.40.50.1700">
    <property type="entry name" value="Glycoside hydrolase family 3 C-terminal domain"/>
    <property type="match status" value="1"/>
</dbReference>
<reference evidence="4 5" key="1">
    <citation type="submission" date="2024-06" db="EMBL/GenBank/DDBJ databases">
        <title>The Natural Products Discovery Center: Release of the First 8490 Sequenced Strains for Exploring Actinobacteria Biosynthetic Diversity.</title>
        <authorList>
            <person name="Kalkreuter E."/>
            <person name="Kautsar S.A."/>
            <person name="Yang D."/>
            <person name="Bader C.D."/>
            <person name="Teijaro C.N."/>
            <person name="Fluegel L."/>
            <person name="Davis C.M."/>
            <person name="Simpson J.R."/>
            <person name="Lauterbach L."/>
            <person name="Steele A.D."/>
            <person name="Gui C."/>
            <person name="Meng S."/>
            <person name="Li G."/>
            <person name="Viehrig K."/>
            <person name="Ye F."/>
            <person name="Su P."/>
            <person name="Kiefer A.F."/>
            <person name="Nichols A."/>
            <person name="Cepeda A.J."/>
            <person name="Yan W."/>
            <person name="Fan B."/>
            <person name="Jiang Y."/>
            <person name="Adhikari A."/>
            <person name="Zheng C.-J."/>
            <person name="Schuster L."/>
            <person name="Cowan T.M."/>
            <person name="Smanski M.J."/>
            <person name="Chevrette M.G."/>
            <person name="De Carvalho L.P.S."/>
            <person name="Shen B."/>
        </authorList>
    </citation>
    <scope>NUCLEOTIDE SEQUENCE [LARGE SCALE GENOMIC DNA]</scope>
    <source>
        <strain evidence="4 5">NPDC048946</strain>
    </source>
</reference>
<comment type="similarity">
    <text evidence="1">Belongs to the glycosyl hydrolase 3 family.</text>
</comment>
<dbReference type="InterPro" id="IPR036881">
    <property type="entry name" value="Glyco_hydro_3_C_sf"/>
</dbReference>
<dbReference type="InterPro" id="IPR017853">
    <property type="entry name" value="GH"/>
</dbReference>
<dbReference type="SMART" id="SM01217">
    <property type="entry name" value="Fn3_like"/>
    <property type="match status" value="1"/>
</dbReference>
<evidence type="ECO:0000256" key="2">
    <source>
        <dbReference type="ARBA" id="ARBA00022801"/>
    </source>
</evidence>
<comment type="caution">
    <text evidence="4">The sequence shown here is derived from an EMBL/GenBank/DDBJ whole genome shotgun (WGS) entry which is preliminary data.</text>
</comment>
<gene>
    <name evidence="4" type="ORF">AB0C36_41180</name>
</gene>
<accession>A0ABV3DVY4</accession>
<dbReference type="InterPro" id="IPR002772">
    <property type="entry name" value="Glyco_hydro_3_C"/>
</dbReference>
<keyword evidence="2 4" id="KW-0378">Hydrolase</keyword>
<dbReference type="Proteomes" id="UP001551482">
    <property type="component" value="Unassembled WGS sequence"/>
</dbReference>
<dbReference type="Pfam" id="PF00933">
    <property type="entry name" value="Glyco_hydro_3"/>
    <property type="match status" value="1"/>
</dbReference>
<name>A0ABV3DVY4_9ACTN</name>
<organism evidence="4 5">
    <name type="scientific">Streptodolium elevatio</name>
    <dbReference type="NCBI Taxonomy" id="3157996"/>
    <lineage>
        <taxon>Bacteria</taxon>
        <taxon>Bacillati</taxon>
        <taxon>Actinomycetota</taxon>
        <taxon>Actinomycetes</taxon>
        <taxon>Kitasatosporales</taxon>
        <taxon>Streptomycetaceae</taxon>
        <taxon>Streptodolium</taxon>
    </lineage>
</organism>
<dbReference type="GO" id="GO:0016787">
    <property type="term" value="F:hydrolase activity"/>
    <property type="evidence" value="ECO:0007669"/>
    <property type="project" value="UniProtKB-KW"/>
</dbReference>
<dbReference type="Gene3D" id="2.60.40.10">
    <property type="entry name" value="Immunoglobulins"/>
    <property type="match status" value="1"/>
</dbReference>